<dbReference type="KEGG" id="snw:BBN63_31735"/>
<proteinExistence type="predicted"/>
<name>A0A1U9R0Q7_STRNV</name>
<organism evidence="1 2">
    <name type="scientific">Streptomyces niveus</name>
    <name type="common">Streptomyces spheroides</name>
    <dbReference type="NCBI Taxonomy" id="193462"/>
    <lineage>
        <taxon>Bacteria</taxon>
        <taxon>Bacillati</taxon>
        <taxon>Actinomycetota</taxon>
        <taxon>Actinomycetes</taxon>
        <taxon>Kitasatosporales</taxon>
        <taxon>Streptomycetaceae</taxon>
        <taxon>Streptomyces</taxon>
    </lineage>
</organism>
<dbReference type="EMBL" id="CP018047">
    <property type="protein sequence ID" value="AQU70072.1"/>
    <property type="molecule type" value="Genomic_DNA"/>
</dbReference>
<dbReference type="AlphaFoldDB" id="A0A1U9R0Q7"/>
<protein>
    <submittedName>
        <fullName evidence="1">Uncharacterized protein</fullName>
    </submittedName>
</protein>
<accession>A0A1U9R0Q7</accession>
<evidence type="ECO:0000313" key="1">
    <source>
        <dbReference type="EMBL" id="AQU70072.1"/>
    </source>
</evidence>
<sequence>MIQPWRCHQPIALRAMDSSRLTVSASISSARAAASSASTSGNAGSSIAAMRKTGGFAPWRAGPVGAGSPANIHPHVVSEIR</sequence>
<gene>
    <name evidence="1" type="ORF">BBN63_31735</name>
</gene>
<keyword evidence="2" id="KW-1185">Reference proteome</keyword>
<reference evidence="1 2" key="1">
    <citation type="submission" date="2016-11" db="EMBL/GenBank/DDBJ databases">
        <title>Complete genome sequence of Streptomyces niveus SCSIO 3406.</title>
        <authorList>
            <person name="Zhu Q."/>
            <person name="Cheng W."/>
            <person name="Song Y."/>
            <person name="Li Q."/>
            <person name="Ju J."/>
        </authorList>
    </citation>
    <scope>NUCLEOTIDE SEQUENCE [LARGE SCALE GENOMIC DNA]</scope>
    <source>
        <strain evidence="1 2">SCSIO 3406</strain>
    </source>
</reference>
<evidence type="ECO:0000313" key="2">
    <source>
        <dbReference type="Proteomes" id="UP000189677"/>
    </source>
</evidence>
<dbReference type="Proteomes" id="UP000189677">
    <property type="component" value="Chromosome"/>
</dbReference>